<name>A0AC35TJV5_9BILA</name>
<dbReference type="Proteomes" id="UP000095286">
    <property type="component" value="Unplaced"/>
</dbReference>
<evidence type="ECO:0000313" key="1">
    <source>
        <dbReference type="Proteomes" id="UP000095286"/>
    </source>
</evidence>
<evidence type="ECO:0000313" key="2">
    <source>
        <dbReference type="WBParaSite" id="RSKR_0000146800.1"/>
    </source>
</evidence>
<sequence>MGVKTRPDDEYYWPVFMDINGHVSAFDGDNEMLDVLFDSNDCPIAVSSTTEKYFMGYKQVNESYYYANSTDNFVLKKLNIVNVIADIENLGIYFIGYYTIHNPEPGVAISKTLVSTKPKEKEEEVIMGTGFDLSKYNFEDAEFLGNITEGLDVTIPPGYVIKTNMGIKITEDGGYRFVYVNTNNNTLHTFDDDGGIFNVALDKNGAPIVKDADGNLHDGYKDVNGTIVYSKVSKMNYDFTVTINITIVIEEIKALSRMHPSYYTIFRTDEVPFPKREDNDDDFIESDSTGTILVDSEYAIIPSCFCKMEPDEEMYFPCVVTKENNAKCYTSAGDKPDLVFDSQEAPLTVVGDAKLPGFIIINEVEIYGNLTSIHKSKIFDYKQYNDIPIIEPEEIKSESPNATDEESTNMEEPAEEDGIPDEYEDDDTPPPTEDQFFDNLLVD</sequence>
<protein>
    <submittedName>
        <fullName evidence="2">IgGFc_binding domain-containing protein</fullName>
    </submittedName>
</protein>
<proteinExistence type="predicted"/>
<accession>A0AC35TJV5</accession>
<organism evidence="1 2">
    <name type="scientific">Rhabditophanes sp. KR3021</name>
    <dbReference type="NCBI Taxonomy" id="114890"/>
    <lineage>
        <taxon>Eukaryota</taxon>
        <taxon>Metazoa</taxon>
        <taxon>Ecdysozoa</taxon>
        <taxon>Nematoda</taxon>
        <taxon>Chromadorea</taxon>
        <taxon>Rhabditida</taxon>
        <taxon>Tylenchina</taxon>
        <taxon>Panagrolaimomorpha</taxon>
        <taxon>Strongyloidoidea</taxon>
        <taxon>Alloionematidae</taxon>
        <taxon>Rhabditophanes</taxon>
    </lineage>
</organism>
<reference evidence="2" key="1">
    <citation type="submission" date="2016-11" db="UniProtKB">
        <authorList>
            <consortium name="WormBaseParasite"/>
        </authorList>
    </citation>
    <scope>IDENTIFICATION</scope>
    <source>
        <strain evidence="2">KR3021</strain>
    </source>
</reference>
<dbReference type="WBParaSite" id="RSKR_0000146800.1">
    <property type="protein sequence ID" value="RSKR_0000146800.1"/>
    <property type="gene ID" value="RSKR_0000146800"/>
</dbReference>